<dbReference type="CDD" id="cd14380">
    <property type="entry name" value="UBA2_Rad23"/>
    <property type="match status" value="1"/>
</dbReference>
<feature type="domain" description="UBA" evidence="7">
    <location>
        <begin position="292"/>
        <end position="333"/>
    </location>
</feature>
<feature type="compositionally biased region" description="Low complexity" evidence="6">
    <location>
        <begin position="119"/>
        <end position="133"/>
    </location>
</feature>
<dbReference type="PROSITE" id="PS50030">
    <property type="entry name" value="UBA"/>
    <property type="match status" value="2"/>
</dbReference>
<dbReference type="SUPFAM" id="SSF54236">
    <property type="entry name" value="Ubiquitin-like"/>
    <property type="match status" value="1"/>
</dbReference>
<dbReference type="Pfam" id="PF09280">
    <property type="entry name" value="XPC-binding"/>
    <property type="match status" value="1"/>
</dbReference>
<dbReference type="AlphaFoldDB" id="A0AA88IA95"/>
<comment type="similarity">
    <text evidence="5">Belongs to the RAD23 family.</text>
</comment>
<evidence type="ECO:0000313" key="9">
    <source>
        <dbReference type="EMBL" id="KAK2724790.1"/>
    </source>
</evidence>
<dbReference type="InterPro" id="IPR009060">
    <property type="entry name" value="UBA-like_sf"/>
</dbReference>
<dbReference type="InterPro" id="IPR015940">
    <property type="entry name" value="UBA"/>
</dbReference>
<protein>
    <recommendedName>
        <fullName evidence="5">UV excision repair protein RAD23</fullName>
    </recommendedName>
</protein>
<dbReference type="PANTHER" id="PTHR10621">
    <property type="entry name" value="UV EXCISION REPAIR PROTEIN RAD23"/>
    <property type="match status" value="1"/>
</dbReference>
<dbReference type="SMART" id="SM00165">
    <property type="entry name" value="UBA"/>
    <property type="match status" value="2"/>
</dbReference>
<dbReference type="SUPFAM" id="SSF46934">
    <property type="entry name" value="UBA-like"/>
    <property type="match status" value="2"/>
</dbReference>
<sequence>MKITVKTLQNQTFQLEVDTSATVREFKQQIEKEKGPSDYPAAGQKLIYAGKILNDDNKLSDYEIDENKFIVIMVTKPKVVPSEAPVTAPAQATVSAESTPKPTEAERKSDITVTDTRQEAIATEETPAATTEPSIAVGDEEANKMVQNIVDMGYPRDQVVKALRASFNNPDRAVEYLITGIPEVQAEAPPRQPSQQVAPPTRGGGGPLDFLRDQPQFQQMRDLIRTNPQLLNAVLQQLGNTNPRLLEVIAQNQEEFIRMINEPARGEGTEQPAEGVAEEAGQGEMMTSIPVTPQEREAIERLKALGFPEDLVVQAYFACDKNENLAANFLLSQNFDD</sequence>
<dbReference type="InterPro" id="IPR015360">
    <property type="entry name" value="XPC-bd"/>
</dbReference>
<keyword evidence="4 5" id="KW-0539">Nucleus</keyword>
<dbReference type="Proteomes" id="UP001187531">
    <property type="component" value="Unassembled WGS sequence"/>
</dbReference>
<feature type="region of interest" description="Disordered" evidence="6">
    <location>
        <begin position="84"/>
        <end position="134"/>
    </location>
</feature>
<gene>
    <name evidence="9" type="ORF">QYM36_001316</name>
</gene>
<dbReference type="FunFam" id="1.10.8.10:FF:000002">
    <property type="entry name" value="UV excision repair protein RAD23 homolog"/>
    <property type="match status" value="1"/>
</dbReference>
<proteinExistence type="inferred from homology"/>
<evidence type="ECO:0000256" key="3">
    <source>
        <dbReference type="ARBA" id="ARBA00023204"/>
    </source>
</evidence>
<dbReference type="Pfam" id="PF00627">
    <property type="entry name" value="UBA"/>
    <property type="match status" value="2"/>
</dbReference>
<evidence type="ECO:0000313" key="10">
    <source>
        <dbReference type="Proteomes" id="UP001187531"/>
    </source>
</evidence>
<dbReference type="Gene3D" id="1.10.10.540">
    <property type="entry name" value="XPC-binding domain"/>
    <property type="match status" value="1"/>
</dbReference>
<dbReference type="GO" id="GO:0043130">
    <property type="term" value="F:ubiquitin binding"/>
    <property type="evidence" value="ECO:0007669"/>
    <property type="project" value="UniProtKB-UniRule"/>
</dbReference>
<evidence type="ECO:0000256" key="4">
    <source>
        <dbReference type="ARBA" id="ARBA00023242"/>
    </source>
</evidence>
<evidence type="ECO:0000256" key="2">
    <source>
        <dbReference type="ARBA" id="ARBA00022763"/>
    </source>
</evidence>
<dbReference type="InterPro" id="IPR000626">
    <property type="entry name" value="Ubiquitin-like_dom"/>
</dbReference>
<dbReference type="FunFam" id="3.10.20.90:FF:000254">
    <property type="entry name" value="UV excision repair protein Rad23"/>
    <property type="match status" value="1"/>
</dbReference>
<dbReference type="GO" id="GO:0043161">
    <property type="term" value="P:proteasome-mediated ubiquitin-dependent protein catabolic process"/>
    <property type="evidence" value="ECO:0007669"/>
    <property type="project" value="UniProtKB-UniRule"/>
</dbReference>
<evidence type="ECO:0000256" key="6">
    <source>
        <dbReference type="SAM" id="MobiDB-lite"/>
    </source>
</evidence>
<dbReference type="PROSITE" id="PS50053">
    <property type="entry name" value="UBIQUITIN_2"/>
    <property type="match status" value="1"/>
</dbReference>
<evidence type="ECO:0000256" key="5">
    <source>
        <dbReference type="RuleBase" id="RU367049"/>
    </source>
</evidence>
<dbReference type="GO" id="GO:0005829">
    <property type="term" value="C:cytosol"/>
    <property type="evidence" value="ECO:0007669"/>
    <property type="project" value="TreeGrafter"/>
</dbReference>
<dbReference type="FunFam" id="1.10.10.540:FF:000001">
    <property type="entry name" value="UV excision repair protein RAD23 B"/>
    <property type="match status" value="1"/>
</dbReference>
<comment type="caution">
    <text evidence="9">The sequence shown here is derived from an EMBL/GenBank/DDBJ whole genome shotgun (WGS) entry which is preliminary data.</text>
</comment>
<dbReference type="GO" id="GO:0031593">
    <property type="term" value="F:polyubiquitin modification-dependent protein binding"/>
    <property type="evidence" value="ECO:0007669"/>
    <property type="project" value="UniProtKB-UniRule"/>
</dbReference>
<dbReference type="SMART" id="SM00213">
    <property type="entry name" value="UBQ"/>
    <property type="match status" value="1"/>
</dbReference>
<dbReference type="InterPro" id="IPR004806">
    <property type="entry name" value="Rad23"/>
</dbReference>
<evidence type="ECO:0000259" key="7">
    <source>
        <dbReference type="PROSITE" id="PS50030"/>
    </source>
</evidence>
<reference evidence="9" key="1">
    <citation type="submission" date="2023-07" db="EMBL/GenBank/DDBJ databases">
        <title>Chromosome-level genome assembly of Artemia franciscana.</title>
        <authorList>
            <person name="Jo E."/>
        </authorList>
    </citation>
    <scope>NUCLEOTIDE SEQUENCE</scope>
    <source>
        <tissue evidence="9">Whole body</tissue>
    </source>
</reference>
<dbReference type="PANTHER" id="PTHR10621:SF0">
    <property type="entry name" value="UV EXCISION REPAIR PROTEIN RAD23"/>
    <property type="match status" value="1"/>
</dbReference>
<dbReference type="SUPFAM" id="SSF101238">
    <property type="entry name" value="XPC-binding domain"/>
    <property type="match status" value="1"/>
</dbReference>
<dbReference type="Gene3D" id="3.10.20.90">
    <property type="entry name" value="Phosphatidylinositol 3-kinase Catalytic Subunit, Chain A, domain 1"/>
    <property type="match status" value="1"/>
</dbReference>
<feature type="compositionally biased region" description="Polar residues" evidence="6">
    <location>
        <begin position="90"/>
        <end position="101"/>
    </location>
</feature>
<accession>A0AA88IA95</accession>
<dbReference type="FunFam" id="1.10.8.10:FF:000003">
    <property type="entry name" value="UV excision repair protein RAD23 homolog"/>
    <property type="match status" value="1"/>
</dbReference>
<dbReference type="InterPro" id="IPR006636">
    <property type="entry name" value="STI1_HS-bd"/>
</dbReference>
<dbReference type="GO" id="GO:0070628">
    <property type="term" value="F:proteasome binding"/>
    <property type="evidence" value="ECO:0007669"/>
    <property type="project" value="TreeGrafter"/>
</dbReference>
<dbReference type="InterPro" id="IPR036353">
    <property type="entry name" value="XPC-bd_sf"/>
</dbReference>
<dbReference type="SMART" id="SM00727">
    <property type="entry name" value="STI1"/>
    <property type="match status" value="1"/>
</dbReference>
<feature type="domain" description="UBA" evidence="7">
    <location>
        <begin position="137"/>
        <end position="180"/>
    </location>
</feature>
<dbReference type="InterPro" id="IPR029071">
    <property type="entry name" value="Ubiquitin-like_domsf"/>
</dbReference>
<dbReference type="GO" id="GO:0005654">
    <property type="term" value="C:nucleoplasm"/>
    <property type="evidence" value="ECO:0007669"/>
    <property type="project" value="TreeGrafter"/>
</dbReference>
<comment type="function">
    <text evidence="5">Multiubiquitin chain receptor involved in modulation of proteasomal degradation. Involved in nucleotide excision repair.</text>
</comment>
<comment type="subcellular location">
    <subcellularLocation>
        <location evidence="5">Nucleus</location>
    </subcellularLocation>
    <subcellularLocation>
        <location evidence="5">Cytoplasm</location>
    </subcellularLocation>
</comment>
<keyword evidence="10" id="KW-1185">Reference proteome</keyword>
<dbReference type="EMBL" id="JAVRJZ010000003">
    <property type="protein sequence ID" value="KAK2724790.1"/>
    <property type="molecule type" value="Genomic_DNA"/>
</dbReference>
<keyword evidence="2 5" id="KW-0227">DNA damage</keyword>
<organism evidence="9 10">
    <name type="scientific">Artemia franciscana</name>
    <name type="common">Brine shrimp</name>
    <name type="synonym">Artemia sanfranciscana</name>
    <dbReference type="NCBI Taxonomy" id="6661"/>
    <lineage>
        <taxon>Eukaryota</taxon>
        <taxon>Metazoa</taxon>
        <taxon>Ecdysozoa</taxon>
        <taxon>Arthropoda</taxon>
        <taxon>Crustacea</taxon>
        <taxon>Branchiopoda</taxon>
        <taxon>Anostraca</taxon>
        <taxon>Artemiidae</taxon>
        <taxon>Artemia</taxon>
    </lineage>
</organism>
<keyword evidence="5" id="KW-0963">Cytoplasm</keyword>
<keyword evidence="3 5" id="KW-0234">DNA repair</keyword>
<dbReference type="CDD" id="cd01805">
    <property type="entry name" value="Ubl_Rad23"/>
    <property type="match status" value="1"/>
</dbReference>
<keyword evidence="1" id="KW-0677">Repeat</keyword>
<dbReference type="PRINTS" id="PR01839">
    <property type="entry name" value="RAD23PROTEIN"/>
</dbReference>
<dbReference type="GO" id="GO:0006289">
    <property type="term" value="P:nucleotide-excision repair"/>
    <property type="evidence" value="ECO:0007669"/>
    <property type="project" value="UniProtKB-UniRule"/>
</dbReference>
<dbReference type="Pfam" id="PF00240">
    <property type="entry name" value="ubiquitin"/>
    <property type="match status" value="1"/>
</dbReference>
<feature type="domain" description="Ubiquitin-like" evidence="8">
    <location>
        <begin position="1"/>
        <end position="79"/>
    </location>
</feature>
<evidence type="ECO:0000256" key="1">
    <source>
        <dbReference type="ARBA" id="ARBA00022737"/>
    </source>
</evidence>
<dbReference type="GO" id="GO:0003684">
    <property type="term" value="F:damaged DNA binding"/>
    <property type="evidence" value="ECO:0007669"/>
    <property type="project" value="UniProtKB-UniRule"/>
</dbReference>
<feature type="region of interest" description="Disordered" evidence="6">
    <location>
        <begin position="186"/>
        <end position="205"/>
    </location>
</feature>
<evidence type="ECO:0000259" key="8">
    <source>
        <dbReference type="PROSITE" id="PS50053"/>
    </source>
</evidence>
<dbReference type="Gene3D" id="1.10.8.10">
    <property type="entry name" value="DNA helicase RuvA subunit, C-terminal domain"/>
    <property type="match status" value="2"/>
</dbReference>
<name>A0AA88IA95_ARTSF</name>